<sequence length="772" mass="85173">MNCEEKDRPFRDDVLEGRREILIPMPQVENSDGITEETANIKPWRKPNLFLEIPTRTMDATPDEFVQIKMPPTPTPTPKRVNFNLTPSPSDSRMHVSSPGPSSSRAKSSIKNLLPKLSFIHRSLSIETIQTDNEKANLDSGSSTAASQEKPSMSRSWSLSKIFTPRMKRTSSLPVTPIFAHNNPDSITDGSLPNSLTLGTKEPQRPMSRSRSLPVINKEQSIRRMDSFFRVIPATPRVKDGDISPITPATGDAEDDEANGEDIPEEEAVCRICFVELCEGGETLKMECSCKGELALAHKECAIKWFSIKGNKTCDVCKQDVQNLPVTLLRIQSVQCRSSRGNRITKVWQEVPILVIVSMLAYFCFLEQLLVGKMGTGAIAISLPFSCVLGLLASMTSSTMVKRRFVWVYASVQFALVVLFAHIFYSVIHVQAVLSILLSTFAGFGVAMSGSSILVEFLRWRRQRQALSNQQHENSQIMFLWPQISQPATSSRVVPPGPHHTNQANAENPETFRRQKIGFLRILQRRRKGFGGTVVKVRNMAWTTEKFDGIVGSKVELVHPATEDYAQEAVEAIKTGKVIAVPTDTLYGFACDACSVEAVNKIYEIKGRKYTSPLAICVGDVEDIKRFAVTDHLPPGLLACLLPGPVTVVLKRGEHSILEKSLNPGLESIGVRVPDCNFIRLIARGSQSALALTSANLSGQPSSVDIKDFENLWEHCAWIYDGGVLPSGRAGSTVVDLTSPGTYKILRPGSAKEETVAILERHSIFEGERAVG</sequence>
<evidence type="ECO:0000256" key="3">
    <source>
        <dbReference type="ARBA" id="ARBA00004496"/>
    </source>
</evidence>
<dbReference type="Pfam" id="PF01300">
    <property type="entry name" value="Sua5_yciO_yrdC"/>
    <property type="match status" value="1"/>
</dbReference>
<proteinExistence type="inferred from homology"/>
<dbReference type="EC" id="2.7.7.87" evidence="5"/>
<evidence type="ECO:0000256" key="20">
    <source>
        <dbReference type="SAM" id="Phobius"/>
    </source>
</evidence>
<dbReference type="GO" id="GO:0008270">
    <property type="term" value="F:zinc ion binding"/>
    <property type="evidence" value="ECO:0007669"/>
    <property type="project" value="UniProtKB-KW"/>
</dbReference>
<evidence type="ECO:0000256" key="8">
    <source>
        <dbReference type="ARBA" id="ARBA00022490"/>
    </source>
</evidence>
<evidence type="ECO:0000256" key="7">
    <source>
        <dbReference type="ARBA" id="ARBA00022475"/>
    </source>
</evidence>
<feature type="domain" description="YrdC-like" evidence="21">
    <location>
        <begin position="563"/>
        <end position="751"/>
    </location>
</feature>
<feature type="region of interest" description="Disordered" evidence="19">
    <location>
        <begin position="239"/>
        <end position="259"/>
    </location>
</feature>
<keyword evidence="20" id="KW-0812">Transmembrane</keyword>
<feature type="transmembrane region" description="Helical" evidence="20">
    <location>
        <begin position="377"/>
        <end position="394"/>
    </location>
</feature>
<dbReference type="GO" id="GO:0005886">
    <property type="term" value="C:plasma membrane"/>
    <property type="evidence" value="ECO:0007669"/>
    <property type="project" value="UniProtKB-SubCell"/>
</dbReference>
<evidence type="ECO:0000256" key="6">
    <source>
        <dbReference type="ARBA" id="ARBA00015492"/>
    </source>
</evidence>
<keyword evidence="12" id="KW-0862">Zinc</keyword>
<name>A0AAV1DDK7_OLDCO</name>
<reference evidence="23" key="1">
    <citation type="submission" date="2023-03" db="EMBL/GenBank/DDBJ databases">
        <authorList>
            <person name="Julca I."/>
        </authorList>
    </citation>
    <scope>NUCLEOTIDE SEQUENCE</scope>
</reference>
<evidence type="ECO:0000256" key="17">
    <source>
        <dbReference type="ARBA" id="ARBA00058524"/>
    </source>
</evidence>
<keyword evidence="11" id="KW-0863">Zinc-finger</keyword>
<dbReference type="EMBL" id="OX459122">
    <property type="protein sequence ID" value="CAI9105105.1"/>
    <property type="molecule type" value="Genomic_DNA"/>
</dbReference>
<feature type="compositionally biased region" description="Polar residues" evidence="19">
    <location>
        <begin position="139"/>
        <end position="155"/>
    </location>
</feature>
<comment type="subcellular location">
    <subcellularLocation>
        <location evidence="2">Cell membrane</location>
        <topology evidence="2">Peripheral membrane protein</topology>
    </subcellularLocation>
    <subcellularLocation>
        <location evidence="3">Cytoplasm</location>
    </subcellularLocation>
    <subcellularLocation>
        <location evidence="1">Mitochondrion</location>
    </subcellularLocation>
</comment>
<dbReference type="InterPro" id="IPR011016">
    <property type="entry name" value="Znf_RING-CH"/>
</dbReference>
<keyword evidence="24" id="KW-1185">Reference proteome</keyword>
<evidence type="ECO:0000256" key="12">
    <source>
        <dbReference type="ARBA" id="ARBA00022833"/>
    </source>
</evidence>
<evidence type="ECO:0000256" key="1">
    <source>
        <dbReference type="ARBA" id="ARBA00004173"/>
    </source>
</evidence>
<dbReference type="SMART" id="SM00744">
    <property type="entry name" value="RINGv"/>
    <property type="match status" value="1"/>
</dbReference>
<evidence type="ECO:0000256" key="16">
    <source>
        <dbReference type="ARBA" id="ARBA00048366"/>
    </source>
</evidence>
<feature type="compositionally biased region" description="Low complexity" evidence="19">
    <location>
        <begin position="95"/>
        <end position="109"/>
    </location>
</feature>
<evidence type="ECO:0000313" key="23">
    <source>
        <dbReference type="EMBL" id="CAI9105105.1"/>
    </source>
</evidence>
<evidence type="ECO:0000256" key="5">
    <source>
        <dbReference type="ARBA" id="ARBA00012584"/>
    </source>
</evidence>
<dbReference type="InterPro" id="IPR013083">
    <property type="entry name" value="Znf_RING/FYVE/PHD"/>
</dbReference>
<dbReference type="GO" id="GO:0005739">
    <property type="term" value="C:mitochondrion"/>
    <property type="evidence" value="ECO:0007669"/>
    <property type="project" value="UniProtKB-SubCell"/>
</dbReference>
<dbReference type="CDD" id="cd16495">
    <property type="entry name" value="RING_CH-C4HC3_MARCH"/>
    <property type="match status" value="1"/>
</dbReference>
<accession>A0AAV1DDK7</accession>
<gene>
    <name evidence="23" type="ORF">OLC1_LOCUS13878</name>
</gene>
<evidence type="ECO:0000259" key="22">
    <source>
        <dbReference type="PROSITE" id="PS51292"/>
    </source>
</evidence>
<feature type="region of interest" description="Disordered" evidence="19">
    <location>
        <begin position="184"/>
        <end position="211"/>
    </location>
</feature>
<organism evidence="23 24">
    <name type="scientific">Oldenlandia corymbosa var. corymbosa</name>
    <dbReference type="NCBI Taxonomy" id="529605"/>
    <lineage>
        <taxon>Eukaryota</taxon>
        <taxon>Viridiplantae</taxon>
        <taxon>Streptophyta</taxon>
        <taxon>Embryophyta</taxon>
        <taxon>Tracheophyta</taxon>
        <taxon>Spermatophyta</taxon>
        <taxon>Magnoliopsida</taxon>
        <taxon>eudicotyledons</taxon>
        <taxon>Gunneridae</taxon>
        <taxon>Pentapetalae</taxon>
        <taxon>asterids</taxon>
        <taxon>lamiids</taxon>
        <taxon>Gentianales</taxon>
        <taxon>Rubiaceae</taxon>
        <taxon>Rubioideae</taxon>
        <taxon>Spermacoceae</taxon>
        <taxon>Hedyotis-Oldenlandia complex</taxon>
        <taxon>Oldenlandia</taxon>
    </lineage>
</organism>
<dbReference type="GO" id="GO:0003725">
    <property type="term" value="F:double-stranded RNA binding"/>
    <property type="evidence" value="ECO:0007669"/>
    <property type="project" value="InterPro"/>
</dbReference>
<dbReference type="SUPFAM" id="SSF57850">
    <property type="entry name" value="RING/U-box"/>
    <property type="match status" value="1"/>
</dbReference>
<dbReference type="NCBIfam" id="TIGR00057">
    <property type="entry name" value="L-threonylcarbamoyladenylate synthase"/>
    <property type="match status" value="1"/>
</dbReference>
<dbReference type="InterPro" id="IPR006070">
    <property type="entry name" value="Sua5-like_dom"/>
</dbReference>
<comment type="function">
    <text evidence="17">Cytoplasmic and mitochondrial threonylcarbamoyl-AMP synthase required for the formation of a threonylcarbamoyl group on adenosine at position 37 (t(6)A37) in tRNAs that read codons beginning with adenine. Catalyzes the conversion of L-threonine, HCO(3)(-)/CO(2) and ATP to give threonylcarbamoyl-AMP (TC-AMP) as the acyladenylate intermediate, with the release of diphosphate. Participates in t(6)A37 formation in cytoplasmic and mitochondrial tRNAs. May regulate the activity of some transporters.</text>
</comment>
<dbReference type="Gene3D" id="3.30.40.10">
    <property type="entry name" value="Zinc/RING finger domain, C3HC4 (zinc finger)"/>
    <property type="match status" value="1"/>
</dbReference>
<dbReference type="Pfam" id="PF12906">
    <property type="entry name" value="RINGv"/>
    <property type="match status" value="1"/>
</dbReference>
<dbReference type="Gene3D" id="3.90.870.10">
    <property type="entry name" value="DHBP synthase"/>
    <property type="match status" value="1"/>
</dbReference>
<evidence type="ECO:0000256" key="14">
    <source>
        <dbReference type="ARBA" id="ARBA00023128"/>
    </source>
</evidence>
<keyword evidence="9" id="KW-0808">Transferase</keyword>
<dbReference type="SUPFAM" id="SSF55821">
    <property type="entry name" value="YrdC/RibB"/>
    <property type="match status" value="1"/>
</dbReference>
<evidence type="ECO:0000256" key="19">
    <source>
        <dbReference type="SAM" id="MobiDB-lite"/>
    </source>
</evidence>
<dbReference type="AlphaFoldDB" id="A0AAV1DDK7"/>
<comment type="catalytic activity">
    <reaction evidence="16">
        <text>L-threonine + hydrogencarbonate + ATP = L-threonylcarbamoyladenylate + diphosphate + H2O</text>
        <dbReference type="Rhea" id="RHEA:36407"/>
        <dbReference type="ChEBI" id="CHEBI:15377"/>
        <dbReference type="ChEBI" id="CHEBI:17544"/>
        <dbReference type="ChEBI" id="CHEBI:30616"/>
        <dbReference type="ChEBI" id="CHEBI:33019"/>
        <dbReference type="ChEBI" id="CHEBI:57926"/>
        <dbReference type="ChEBI" id="CHEBI:73682"/>
        <dbReference type="EC" id="2.7.7.87"/>
    </reaction>
</comment>
<dbReference type="PANTHER" id="PTHR46158:SF1">
    <property type="entry name" value="RING_U-BOX SUPERFAMILY PROTEIN"/>
    <property type="match status" value="1"/>
</dbReference>
<feature type="transmembrane region" description="Helical" evidence="20">
    <location>
        <begin position="434"/>
        <end position="455"/>
    </location>
</feature>
<comment type="subunit">
    <text evidence="18">Interacts with RSC1A1.</text>
</comment>
<evidence type="ECO:0000256" key="15">
    <source>
        <dbReference type="ARBA" id="ARBA00023136"/>
    </source>
</evidence>
<feature type="region of interest" description="Disordered" evidence="19">
    <location>
        <begin position="135"/>
        <end position="155"/>
    </location>
</feature>
<keyword evidence="14" id="KW-0496">Mitochondrion</keyword>
<dbReference type="PANTHER" id="PTHR46158">
    <property type="entry name" value="OS02G0165000 PROTEIN"/>
    <property type="match status" value="1"/>
</dbReference>
<keyword evidence="15 20" id="KW-0472">Membrane</keyword>
<keyword evidence="13" id="KW-0809">Transit peptide</keyword>
<evidence type="ECO:0000256" key="10">
    <source>
        <dbReference type="ARBA" id="ARBA00022723"/>
    </source>
</evidence>
<evidence type="ECO:0000313" key="24">
    <source>
        <dbReference type="Proteomes" id="UP001161247"/>
    </source>
</evidence>
<keyword evidence="8" id="KW-0963">Cytoplasm</keyword>
<dbReference type="FunFam" id="3.90.870.10:FF:000007">
    <property type="entry name" value="YrdC N6-threonylcarbamoyltransferase domain containing"/>
    <property type="match status" value="1"/>
</dbReference>
<dbReference type="GO" id="GO:0061710">
    <property type="term" value="F:L-threonylcarbamoyladenylate synthase"/>
    <property type="evidence" value="ECO:0007669"/>
    <property type="project" value="UniProtKB-EC"/>
</dbReference>
<keyword evidence="10" id="KW-0479">Metal-binding</keyword>
<protein>
    <recommendedName>
        <fullName evidence="6">Threonylcarbamoyl-AMP synthase</fullName>
        <ecNumber evidence="5">2.7.7.87</ecNumber>
    </recommendedName>
</protein>
<dbReference type="PROSITE" id="PS51292">
    <property type="entry name" value="ZF_RING_CH"/>
    <property type="match status" value="1"/>
</dbReference>
<evidence type="ECO:0000256" key="9">
    <source>
        <dbReference type="ARBA" id="ARBA00022679"/>
    </source>
</evidence>
<evidence type="ECO:0000259" key="21">
    <source>
        <dbReference type="PROSITE" id="PS51163"/>
    </source>
</evidence>
<evidence type="ECO:0000256" key="2">
    <source>
        <dbReference type="ARBA" id="ARBA00004202"/>
    </source>
</evidence>
<feature type="region of interest" description="Disordered" evidence="19">
    <location>
        <begin position="69"/>
        <end position="109"/>
    </location>
</feature>
<evidence type="ECO:0000256" key="18">
    <source>
        <dbReference type="ARBA" id="ARBA00063146"/>
    </source>
</evidence>
<dbReference type="Proteomes" id="UP001161247">
    <property type="component" value="Chromosome 5"/>
</dbReference>
<feature type="compositionally biased region" description="Polar residues" evidence="19">
    <location>
        <begin position="184"/>
        <end position="198"/>
    </location>
</feature>
<feature type="transmembrane region" description="Helical" evidence="20">
    <location>
        <begin position="351"/>
        <end position="371"/>
    </location>
</feature>
<comment type="similarity">
    <text evidence="4">Belongs to the SUA5 family.</text>
</comment>
<evidence type="ECO:0000256" key="11">
    <source>
        <dbReference type="ARBA" id="ARBA00022771"/>
    </source>
</evidence>
<keyword evidence="7" id="KW-1003">Cell membrane</keyword>
<evidence type="ECO:0000256" key="4">
    <source>
        <dbReference type="ARBA" id="ARBA00007663"/>
    </source>
</evidence>
<feature type="transmembrane region" description="Helical" evidence="20">
    <location>
        <begin position="406"/>
        <end position="428"/>
    </location>
</feature>
<keyword evidence="20" id="KW-1133">Transmembrane helix</keyword>
<dbReference type="InterPro" id="IPR017945">
    <property type="entry name" value="DHBP_synth_RibB-like_a/b_dom"/>
</dbReference>
<evidence type="ECO:0000256" key="13">
    <source>
        <dbReference type="ARBA" id="ARBA00022946"/>
    </source>
</evidence>
<dbReference type="PROSITE" id="PS51163">
    <property type="entry name" value="YRDC"/>
    <property type="match status" value="1"/>
</dbReference>
<feature type="domain" description="RING-CH-type" evidence="22">
    <location>
        <begin position="262"/>
        <end position="324"/>
    </location>
</feature>